<reference evidence="2 3" key="1">
    <citation type="journal article" date="2013" name="BMC Genomics">
        <title>Genomics-driven discovery of the pneumocandin biosynthetic gene cluster in the fungus Glarea lozoyensis.</title>
        <authorList>
            <person name="Chen L."/>
            <person name="Yue Q."/>
            <person name="Zhang X."/>
            <person name="Xiang M."/>
            <person name="Wang C."/>
            <person name="Li S."/>
            <person name="Che Y."/>
            <person name="Ortiz-Lopez F.J."/>
            <person name="Bills G.F."/>
            <person name="Liu X."/>
            <person name="An Z."/>
        </authorList>
    </citation>
    <scope>NUCLEOTIDE SEQUENCE [LARGE SCALE GENOMIC DNA]</scope>
    <source>
        <strain evidence="3">ATCC 20868 / MF5171</strain>
    </source>
</reference>
<proteinExistence type="predicted"/>
<protein>
    <submittedName>
        <fullName evidence="2">S-adenosyl-L-methionine-dependent methyltransferase</fullName>
    </submittedName>
</protein>
<dbReference type="GO" id="GO:0008168">
    <property type="term" value="F:methyltransferase activity"/>
    <property type="evidence" value="ECO:0007669"/>
    <property type="project" value="UniProtKB-KW"/>
</dbReference>
<evidence type="ECO:0000313" key="3">
    <source>
        <dbReference type="Proteomes" id="UP000016922"/>
    </source>
</evidence>
<evidence type="ECO:0000313" key="2">
    <source>
        <dbReference type="EMBL" id="EPE36029.1"/>
    </source>
</evidence>
<keyword evidence="2" id="KW-0489">Methyltransferase</keyword>
<dbReference type="OrthoDB" id="66144at2759"/>
<dbReference type="Pfam" id="PF13847">
    <property type="entry name" value="Methyltransf_31"/>
    <property type="match status" value="1"/>
</dbReference>
<dbReference type="eggNOG" id="ENOG502RZIN">
    <property type="taxonomic scope" value="Eukaryota"/>
</dbReference>
<dbReference type="PANTHER" id="PTHR43861">
    <property type="entry name" value="TRANS-ACONITATE 2-METHYLTRANSFERASE-RELATED"/>
    <property type="match status" value="1"/>
</dbReference>
<dbReference type="STRING" id="1116229.S3DFW2"/>
<dbReference type="InterPro" id="IPR029063">
    <property type="entry name" value="SAM-dependent_MTases_sf"/>
</dbReference>
<organism evidence="2 3">
    <name type="scientific">Glarea lozoyensis (strain ATCC 20868 / MF5171)</name>
    <dbReference type="NCBI Taxonomy" id="1116229"/>
    <lineage>
        <taxon>Eukaryota</taxon>
        <taxon>Fungi</taxon>
        <taxon>Dikarya</taxon>
        <taxon>Ascomycota</taxon>
        <taxon>Pezizomycotina</taxon>
        <taxon>Leotiomycetes</taxon>
        <taxon>Helotiales</taxon>
        <taxon>Helotiaceae</taxon>
        <taxon>Glarea</taxon>
    </lineage>
</organism>
<feature type="domain" description="Methyltransferase" evidence="1">
    <location>
        <begin position="40"/>
        <end position="156"/>
    </location>
</feature>
<keyword evidence="3" id="KW-1185">Reference proteome</keyword>
<accession>S3DFW2</accession>
<dbReference type="Gene3D" id="3.40.50.150">
    <property type="entry name" value="Vaccinia Virus protein VP39"/>
    <property type="match status" value="1"/>
</dbReference>
<dbReference type="GO" id="GO:0032259">
    <property type="term" value="P:methylation"/>
    <property type="evidence" value="ECO:0007669"/>
    <property type="project" value="UniProtKB-KW"/>
</dbReference>
<dbReference type="EMBL" id="KE145353">
    <property type="protein sequence ID" value="EPE36029.1"/>
    <property type="molecule type" value="Genomic_DNA"/>
</dbReference>
<dbReference type="AlphaFoldDB" id="S3DFW2"/>
<dbReference type="OMA" id="WYFPSIG"/>
<dbReference type="PANTHER" id="PTHR43861:SF1">
    <property type="entry name" value="TRANS-ACONITATE 2-METHYLTRANSFERASE"/>
    <property type="match status" value="1"/>
</dbReference>
<dbReference type="SUPFAM" id="SSF53335">
    <property type="entry name" value="S-adenosyl-L-methionine-dependent methyltransferases"/>
    <property type="match status" value="1"/>
</dbReference>
<evidence type="ECO:0000259" key="1">
    <source>
        <dbReference type="Pfam" id="PF13847"/>
    </source>
</evidence>
<dbReference type="HOGENOM" id="CLU_037990_5_3_1"/>
<dbReference type="GeneID" id="19464421"/>
<dbReference type="CDD" id="cd02440">
    <property type="entry name" value="AdoMet_MTases"/>
    <property type="match status" value="1"/>
</dbReference>
<keyword evidence="2" id="KW-0808">Transferase</keyword>
<dbReference type="Proteomes" id="UP000016922">
    <property type="component" value="Unassembled WGS sequence"/>
</dbReference>
<dbReference type="RefSeq" id="XP_008076847.1">
    <property type="nucleotide sequence ID" value="XM_008078656.1"/>
</dbReference>
<gene>
    <name evidence="2" type="ORF">GLAREA_05367</name>
</gene>
<name>S3DFW2_GLAL2</name>
<dbReference type="KEGG" id="glz:GLAREA_05367"/>
<dbReference type="InterPro" id="IPR025714">
    <property type="entry name" value="Methyltranfer_dom"/>
</dbReference>
<sequence length="279" mass="30298">MADKSGNTEEDHWDSNIYQSAASFVPKLATKVLGWLDVKPDDVILDVGCGDGVLNLQIAETLSKGNGRIHGIDASPAMIKTSQGDAEKAGVEKICTFELLDATKIGTKSELANGTYDKVFSNAAMHWILRPVETRDEFFTGINSALKPGGIFCFEMGGQGNVAEMRSTFLAVISSRIGIEAARAADPWFFPDEIWMTKALEAASFEVVKMEKEYRPTKADASGIEGWVKLMGKQFFDAVEEKKGKGEREACEKEAVGILKTVCESQVEGGGDWIGALQD</sequence>